<dbReference type="Pfam" id="PF00857">
    <property type="entry name" value="Isochorismatase"/>
    <property type="match status" value="1"/>
</dbReference>
<accession>A0ABP8EHY5</accession>
<dbReference type="SUPFAM" id="SSF52499">
    <property type="entry name" value="Isochorismatase-like hydrolases"/>
    <property type="match status" value="1"/>
</dbReference>
<evidence type="ECO:0000259" key="1">
    <source>
        <dbReference type="Pfam" id="PF00857"/>
    </source>
</evidence>
<dbReference type="EMBL" id="BAABAZ010000004">
    <property type="protein sequence ID" value="GAA4283563.1"/>
    <property type="molecule type" value="Genomic_DNA"/>
</dbReference>
<protein>
    <recommendedName>
        <fullName evidence="1">Isochorismatase-like domain-containing protein</fullName>
    </recommendedName>
</protein>
<gene>
    <name evidence="2" type="ORF">GCM10022261_10940</name>
</gene>
<feature type="domain" description="Isochorismatase-like" evidence="1">
    <location>
        <begin position="57"/>
        <end position="123"/>
    </location>
</feature>
<name>A0ABP8EHY5_9MICO</name>
<sequence length="150" mass="15532">MVMNTESARAQASGIEKVLGDIVARARTTGGVLVLLSAPVPPDAPEQPESVFGTTEEDLGLVSTAADAFEGVDELAPALHDLNIDRVIIGGVDVQSSVQQTAMAGLACNFDVVVLRDGTVDLAGGPVDWFPTAEAAGAMVKDVADVWLRM</sequence>
<dbReference type="InterPro" id="IPR036380">
    <property type="entry name" value="Isochorismatase-like_sf"/>
</dbReference>
<reference evidence="3" key="1">
    <citation type="journal article" date="2019" name="Int. J. Syst. Evol. Microbiol.">
        <title>The Global Catalogue of Microorganisms (GCM) 10K type strain sequencing project: providing services to taxonomists for standard genome sequencing and annotation.</title>
        <authorList>
            <consortium name="The Broad Institute Genomics Platform"/>
            <consortium name="The Broad Institute Genome Sequencing Center for Infectious Disease"/>
            <person name="Wu L."/>
            <person name="Ma J."/>
        </authorList>
    </citation>
    <scope>NUCLEOTIDE SEQUENCE [LARGE SCALE GENOMIC DNA]</scope>
    <source>
        <strain evidence="3">JCM 17458</strain>
    </source>
</reference>
<evidence type="ECO:0000313" key="3">
    <source>
        <dbReference type="Proteomes" id="UP001501586"/>
    </source>
</evidence>
<keyword evidence="3" id="KW-1185">Reference proteome</keyword>
<dbReference type="InterPro" id="IPR000868">
    <property type="entry name" value="Isochorismatase-like_dom"/>
</dbReference>
<dbReference type="Gene3D" id="3.40.50.850">
    <property type="entry name" value="Isochorismatase-like"/>
    <property type="match status" value="1"/>
</dbReference>
<proteinExistence type="predicted"/>
<evidence type="ECO:0000313" key="2">
    <source>
        <dbReference type="EMBL" id="GAA4283563.1"/>
    </source>
</evidence>
<organism evidence="2 3">
    <name type="scientific">Brevibacterium daeguense</name>
    <dbReference type="NCBI Taxonomy" id="909936"/>
    <lineage>
        <taxon>Bacteria</taxon>
        <taxon>Bacillati</taxon>
        <taxon>Actinomycetota</taxon>
        <taxon>Actinomycetes</taxon>
        <taxon>Micrococcales</taxon>
        <taxon>Brevibacteriaceae</taxon>
        <taxon>Brevibacterium</taxon>
    </lineage>
</organism>
<dbReference type="Proteomes" id="UP001501586">
    <property type="component" value="Unassembled WGS sequence"/>
</dbReference>
<comment type="caution">
    <text evidence="2">The sequence shown here is derived from an EMBL/GenBank/DDBJ whole genome shotgun (WGS) entry which is preliminary data.</text>
</comment>